<dbReference type="AlphaFoldDB" id="A0A1B9GP49"/>
<dbReference type="EMBL" id="KV700128">
    <property type="protein sequence ID" value="OCF32783.1"/>
    <property type="molecule type" value="Genomic_DNA"/>
</dbReference>
<sequence>MLVYRSSIGTAAALLLYLCPVFLHFKIADGSPVAPGPLQPQLRGASRATNNIHQLVNGNAPYTDPNAKDAAVTLTPEAEADPDDVLDGSYVDDGFEYDFAITDDLEGAINDFDPDVESDPASSVTTTFASEFDNSLTKRRAGNLILAPAFAECLSPRLGAALFRYEDDTDGSVGPTYYVRSPSHFDGCYHNITLTPADHLVVSFWSRYPGGCLFVCPANDDPHPFPDPEPGRNRTIRTTTLEMHYDGDGPGELGTNEWWWVCKCYDTDPKGFRREKCGIESVFRYVRNGLTT</sequence>
<organism evidence="1 2">
    <name type="scientific">Kwoniella heveanensis BCC8398</name>
    <dbReference type="NCBI Taxonomy" id="1296120"/>
    <lineage>
        <taxon>Eukaryota</taxon>
        <taxon>Fungi</taxon>
        <taxon>Dikarya</taxon>
        <taxon>Basidiomycota</taxon>
        <taxon>Agaricomycotina</taxon>
        <taxon>Tremellomycetes</taxon>
        <taxon>Tremellales</taxon>
        <taxon>Cryptococcaceae</taxon>
        <taxon>Kwoniella</taxon>
    </lineage>
</organism>
<protein>
    <submittedName>
        <fullName evidence="1">Uncharacterized protein</fullName>
    </submittedName>
</protein>
<proteinExistence type="predicted"/>
<reference evidence="1 2" key="1">
    <citation type="submission" date="2013-07" db="EMBL/GenBank/DDBJ databases">
        <title>The Genome Sequence of Cryptococcus heveanensis BCC8398.</title>
        <authorList>
            <consortium name="The Broad Institute Genome Sequencing Platform"/>
            <person name="Cuomo C."/>
            <person name="Litvintseva A."/>
            <person name="Chen Y."/>
            <person name="Heitman J."/>
            <person name="Sun S."/>
            <person name="Springer D."/>
            <person name="Dromer F."/>
            <person name="Young S.K."/>
            <person name="Zeng Q."/>
            <person name="Gargeya S."/>
            <person name="Fitzgerald M."/>
            <person name="Abouelleil A."/>
            <person name="Alvarado L."/>
            <person name="Berlin A.M."/>
            <person name="Chapman S.B."/>
            <person name="Dewar J."/>
            <person name="Goldberg J."/>
            <person name="Griggs A."/>
            <person name="Gujja S."/>
            <person name="Hansen M."/>
            <person name="Howarth C."/>
            <person name="Imamovic A."/>
            <person name="Larimer J."/>
            <person name="McCowan C."/>
            <person name="Murphy C."/>
            <person name="Pearson M."/>
            <person name="Priest M."/>
            <person name="Roberts A."/>
            <person name="Saif S."/>
            <person name="Shea T."/>
            <person name="Sykes S."/>
            <person name="Wortman J."/>
            <person name="Nusbaum C."/>
            <person name="Birren B."/>
        </authorList>
    </citation>
    <scope>NUCLEOTIDE SEQUENCE [LARGE SCALE GENOMIC DNA]</scope>
    <source>
        <strain evidence="1 2">BCC8398</strain>
    </source>
</reference>
<reference evidence="2" key="2">
    <citation type="submission" date="2013-12" db="EMBL/GenBank/DDBJ databases">
        <title>Evolution of pathogenesis and genome organization in the Tremellales.</title>
        <authorList>
            <person name="Cuomo C."/>
            <person name="Litvintseva A."/>
            <person name="Heitman J."/>
            <person name="Chen Y."/>
            <person name="Sun S."/>
            <person name="Springer D."/>
            <person name="Dromer F."/>
            <person name="Young S."/>
            <person name="Zeng Q."/>
            <person name="Chapman S."/>
            <person name="Gujja S."/>
            <person name="Saif S."/>
            <person name="Birren B."/>
        </authorList>
    </citation>
    <scope>NUCLEOTIDE SEQUENCE [LARGE SCALE GENOMIC DNA]</scope>
    <source>
        <strain evidence="2">BCC8398</strain>
    </source>
</reference>
<accession>A0A1B9GP49</accession>
<evidence type="ECO:0000313" key="1">
    <source>
        <dbReference type="EMBL" id="OCF32783.1"/>
    </source>
</evidence>
<gene>
    <name evidence="1" type="ORF">I316_05418</name>
</gene>
<dbReference type="Proteomes" id="UP000092666">
    <property type="component" value="Unassembled WGS sequence"/>
</dbReference>
<name>A0A1B9GP49_9TREE</name>
<evidence type="ECO:0000313" key="2">
    <source>
        <dbReference type="Proteomes" id="UP000092666"/>
    </source>
</evidence>
<keyword evidence="2" id="KW-1185">Reference proteome</keyword>